<name>A0AAW5QWW1_9HYPH</name>
<dbReference type="AlphaFoldDB" id="A0AAW5QWW1"/>
<comment type="caution">
    <text evidence="2">The sequence shown here is derived from an EMBL/GenBank/DDBJ whole genome shotgun (WGS) entry which is preliminary data.</text>
</comment>
<keyword evidence="1" id="KW-0472">Membrane</keyword>
<dbReference type="RefSeq" id="WP_261616135.1">
    <property type="nucleotide sequence ID" value="NZ_JALIDZ010000005.1"/>
</dbReference>
<dbReference type="Proteomes" id="UP001320898">
    <property type="component" value="Unassembled WGS sequence"/>
</dbReference>
<evidence type="ECO:0000313" key="3">
    <source>
        <dbReference type="Proteomes" id="UP001320898"/>
    </source>
</evidence>
<keyword evidence="1" id="KW-1133">Transmembrane helix</keyword>
<evidence type="ECO:0000313" key="2">
    <source>
        <dbReference type="EMBL" id="MCT8972551.1"/>
    </source>
</evidence>
<dbReference type="EMBL" id="JALIDZ010000005">
    <property type="protein sequence ID" value="MCT8972551.1"/>
    <property type="molecule type" value="Genomic_DNA"/>
</dbReference>
<proteinExistence type="predicted"/>
<feature type="transmembrane region" description="Helical" evidence="1">
    <location>
        <begin position="29"/>
        <end position="47"/>
    </location>
</feature>
<feature type="transmembrane region" description="Helical" evidence="1">
    <location>
        <begin position="54"/>
        <end position="74"/>
    </location>
</feature>
<organism evidence="2 3">
    <name type="scientific">Microbaculum marinisediminis</name>
    <dbReference type="NCBI Taxonomy" id="2931392"/>
    <lineage>
        <taxon>Bacteria</taxon>
        <taxon>Pseudomonadati</taxon>
        <taxon>Pseudomonadota</taxon>
        <taxon>Alphaproteobacteria</taxon>
        <taxon>Hyphomicrobiales</taxon>
        <taxon>Tepidamorphaceae</taxon>
        <taxon>Microbaculum</taxon>
    </lineage>
</organism>
<accession>A0AAW5QWW1</accession>
<gene>
    <name evidence="2" type="ORF">MUB46_11845</name>
</gene>
<evidence type="ECO:0000256" key="1">
    <source>
        <dbReference type="SAM" id="Phobius"/>
    </source>
</evidence>
<reference evidence="2 3" key="1">
    <citation type="submission" date="2022-04" db="EMBL/GenBank/DDBJ databases">
        <authorList>
            <person name="Ye Y.-Q."/>
            <person name="Du Z.-J."/>
        </authorList>
    </citation>
    <scope>NUCLEOTIDE SEQUENCE [LARGE SCALE GENOMIC DNA]</scope>
    <source>
        <strain evidence="2 3">A6E488</strain>
    </source>
</reference>
<sequence>MLLRMIYAIPLLGWMLRDAVQGTDESRVWFMLNMIMLWIFAGVIFGYPGIIIPAIAAAFMVLTTLVWMTAGSLFPRR</sequence>
<protein>
    <submittedName>
        <fullName evidence="2">Uncharacterized protein</fullName>
    </submittedName>
</protein>
<keyword evidence="1" id="KW-0812">Transmembrane</keyword>
<keyword evidence="3" id="KW-1185">Reference proteome</keyword>